<dbReference type="OrthoDB" id="408320at2759"/>
<sequence length="1040" mass="117494">MNTFPSSTPDWSNLKVLRKNTLPPRAYCFPFRSEEDALSFDLSKSSSVCLSGTWKFRLDSSPLQAPDVFSNSGYDTSSWDDIQVPGMWQLQGFGKGPHYTNTPYPFPVDPPHVPFDANETGSYVRTFTVPSSFRGMHVRIRFEGVDSSFHVWINDKEVGYSQGSRNPSEFDISTLLRYDGQNTIAIRVYQFCDGSYLEDQDQWWLSGIFRDVFIIAFPGPARIEDFQVQTLLDDNFADATLSVKVETAGEPVPVTVKLLDVSNTAVAESAKTFNTGSSKSFSLSVVSPRKWTAETPHLYNLVLSVPNQTIAIKVGFRSVSMRDGVFLVNGQPVKLRGVNRHEHHPRYGRAVPYEFMRADLLLMKKHNINAIRTCHQPNDPRMYDLADQLGFWIIDEADLECHGFADVEEAKLGPEFDHLKGKERQNYFYDLAARWTTDNPEWEDAYVDRARQLVSRDKNHPCVVFWSMGNEAFFGRNFEAMSSWIKEHDSTRLVHYEADRQAKTTDIMSQMYSSVEIITNYAEDPSSIKPLVLCEYIHAMGNGPGAIKEYIDAFYKYPRLMGGFLWEWANHGLLTTNEKGKEYYGYGGDFGDVPNDGNFVMDGALFSDHTPTPGLIEYKKAIEPVQVLGGSEKRVDIINRYDFLSLDHLKCEWHIVGDDFTIVGGDVVIPSGIQPGQIISLVIDNAPAAHSLPGEAYLSVTFVTREDTPWALAGHEVANGQILIKPFVPQPGGNSYIRTSYHKLKSLVPHTRPVQFTVNDNRVLVIFSKTSRWTFDITQGLLASWRKNENDVIASPPIMDFYRALTDNDRPQDGVNWIGKRLHQTKSHFQSISWEATTDGGVRVVVQARIAPPVFEWSVNTTTTYTFADGGVKIQVDGKPQGANLPKTFARIGLTMQLPEGFDQVKWFGRGPGEGYKDKKLSQKFGTWSASVDDLFTDYEYPQEGSNRTDVRWVSLSSEKTNLKARFVTKEGGNFCVTHYTNEVLDAAQHPYELEPYRLKEVVVRLDSDHHGLGTGSCGPKTLDKYALKAEEFKYEVWLE</sequence>
<dbReference type="PROSITE" id="PS00608">
    <property type="entry name" value="GLYCOSYL_HYDROL_F2_2"/>
    <property type="match status" value="1"/>
</dbReference>
<protein>
    <recommendedName>
        <fullName evidence="3">beta-galactosidase</fullName>
        <ecNumber evidence="3">3.2.1.23</ecNumber>
    </recommendedName>
    <alternativeName>
        <fullName evidence="6">Lactase</fullName>
    </alternativeName>
</protein>
<dbReference type="SUPFAM" id="SSF49303">
    <property type="entry name" value="beta-Galactosidase/glucuronidase domain"/>
    <property type="match status" value="2"/>
</dbReference>
<dbReference type="FunFam" id="3.20.20.80:FF:000018">
    <property type="entry name" value="Beta-galactosidase"/>
    <property type="match status" value="1"/>
</dbReference>
<dbReference type="InterPro" id="IPR023232">
    <property type="entry name" value="Glyco_hydro_2_AS"/>
</dbReference>
<evidence type="ECO:0000313" key="8">
    <source>
        <dbReference type="EMBL" id="THV05039.1"/>
    </source>
</evidence>
<comment type="catalytic activity">
    <reaction evidence="1">
        <text>Hydrolysis of terminal non-reducing beta-D-galactose residues in beta-D-galactosides.</text>
        <dbReference type="EC" id="3.2.1.23"/>
    </reaction>
</comment>
<dbReference type="Pfam" id="PF02837">
    <property type="entry name" value="Glyco_hydro_2_N"/>
    <property type="match status" value="1"/>
</dbReference>
<dbReference type="InterPro" id="IPR011013">
    <property type="entry name" value="Gal_mutarotase_sf_dom"/>
</dbReference>
<dbReference type="EC" id="3.2.1.23" evidence="3"/>
<dbReference type="InterPro" id="IPR050347">
    <property type="entry name" value="Bact_Beta-galactosidase"/>
</dbReference>
<dbReference type="Pfam" id="PF16353">
    <property type="entry name" value="LacZ_4"/>
    <property type="match status" value="1"/>
</dbReference>
<keyword evidence="5" id="KW-0326">Glycosidase</keyword>
<dbReference type="GO" id="GO:0030246">
    <property type="term" value="F:carbohydrate binding"/>
    <property type="evidence" value="ECO:0007669"/>
    <property type="project" value="InterPro"/>
</dbReference>
<feature type="domain" description="Beta galactosidase small chain/" evidence="7">
    <location>
        <begin position="765"/>
        <end position="1040"/>
    </location>
</feature>
<evidence type="ECO:0000256" key="3">
    <source>
        <dbReference type="ARBA" id="ARBA00012756"/>
    </source>
</evidence>
<dbReference type="SUPFAM" id="SSF49785">
    <property type="entry name" value="Galactose-binding domain-like"/>
    <property type="match status" value="1"/>
</dbReference>
<dbReference type="SUPFAM" id="SSF74650">
    <property type="entry name" value="Galactose mutarotase-like"/>
    <property type="match status" value="1"/>
</dbReference>
<dbReference type="InterPro" id="IPR006104">
    <property type="entry name" value="Glyco_hydro_2_N"/>
</dbReference>
<dbReference type="PRINTS" id="PR00132">
    <property type="entry name" value="GLHYDRLASE2"/>
</dbReference>
<dbReference type="Proteomes" id="UP000297245">
    <property type="component" value="Unassembled WGS sequence"/>
</dbReference>
<evidence type="ECO:0000256" key="6">
    <source>
        <dbReference type="ARBA" id="ARBA00032230"/>
    </source>
</evidence>
<dbReference type="InterPro" id="IPR032312">
    <property type="entry name" value="LacZ_4"/>
</dbReference>
<dbReference type="InterPro" id="IPR013783">
    <property type="entry name" value="Ig-like_fold"/>
</dbReference>
<gene>
    <name evidence="8" type="ORF">K435DRAFT_713530</name>
</gene>
<dbReference type="Gene3D" id="2.60.120.260">
    <property type="entry name" value="Galactose-binding domain-like"/>
    <property type="match status" value="1"/>
</dbReference>
<organism evidence="8 9">
    <name type="scientific">Dendrothele bispora (strain CBS 962.96)</name>
    <dbReference type="NCBI Taxonomy" id="1314807"/>
    <lineage>
        <taxon>Eukaryota</taxon>
        <taxon>Fungi</taxon>
        <taxon>Dikarya</taxon>
        <taxon>Basidiomycota</taxon>
        <taxon>Agaricomycotina</taxon>
        <taxon>Agaricomycetes</taxon>
        <taxon>Agaricomycetidae</taxon>
        <taxon>Agaricales</taxon>
        <taxon>Agaricales incertae sedis</taxon>
        <taxon>Dendrothele</taxon>
    </lineage>
</organism>
<name>A0A4S8MR01_DENBC</name>
<dbReference type="InterPro" id="IPR006102">
    <property type="entry name" value="Ig-like_GH2"/>
</dbReference>
<dbReference type="EMBL" id="ML179051">
    <property type="protein sequence ID" value="THV05039.1"/>
    <property type="molecule type" value="Genomic_DNA"/>
</dbReference>
<dbReference type="Pfam" id="PF02929">
    <property type="entry name" value="Bgal_small_N"/>
    <property type="match status" value="1"/>
</dbReference>
<comment type="similarity">
    <text evidence="2">Belongs to the glycosyl hydrolase 2 family.</text>
</comment>
<dbReference type="SUPFAM" id="SSF51445">
    <property type="entry name" value="(Trans)glycosidases"/>
    <property type="match status" value="1"/>
</dbReference>
<dbReference type="Pfam" id="PF00703">
    <property type="entry name" value="Glyco_hydro_2"/>
    <property type="match status" value="1"/>
</dbReference>
<dbReference type="GO" id="GO:0005990">
    <property type="term" value="P:lactose catabolic process"/>
    <property type="evidence" value="ECO:0007669"/>
    <property type="project" value="TreeGrafter"/>
</dbReference>
<dbReference type="GO" id="GO:0009341">
    <property type="term" value="C:beta-galactosidase complex"/>
    <property type="evidence" value="ECO:0007669"/>
    <property type="project" value="InterPro"/>
</dbReference>
<dbReference type="InterPro" id="IPR006103">
    <property type="entry name" value="Glyco_hydro_2_cat"/>
</dbReference>
<evidence type="ECO:0000313" key="9">
    <source>
        <dbReference type="Proteomes" id="UP000297245"/>
    </source>
</evidence>
<evidence type="ECO:0000256" key="4">
    <source>
        <dbReference type="ARBA" id="ARBA00022801"/>
    </source>
</evidence>
<evidence type="ECO:0000256" key="5">
    <source>
        <dbReference type="ARBA" id="ARBA00023295"/>
    </source>
</evidence>
<dbReference type="PANTHER" id="PTHR46323:SF2">
    <property type="entry name" value="BETA-GALACTOSIDASE"/>
    <property type="match status" value="1"/>
</dbReference>
<dbReference type="Pfam" id="PF02836">
    <property type="entry name" value="Glyco_hydro_2_C"/>
    <property type="match status" value="1"/>
</dbReference>
<dbReference type="Gene3D" id="2.70.98.10">
    <property type="match status" value="1"/>
</dbReference>
<accession>A0A4S8MR01</accession>
<reference evidence="8 9" key="1">
    <citation type="journal article" date="2019" name="Nat. Ecol. Evol.">
        <title>Megaphylogeny resolves global patterns of mushroom evolution.</title>
        <authorList>
            <person name="Varga T."/>
            <person name="Krizsan K."/>
            <person name="Foldi C."/>
            <person name="Dima B."/>
            <person name="Sanchez-Garcia M."/>
            <person name="Sanchez-Ramirez S."/>
            <person name="Szollosi G.J."/>
            <person name="Szarkandi J.G."/>
            <person name="Papp V."/>
            <person name="Albert L."/>
            <person name="Andreopoulos W."/>
            <person name="Angelini C."/>
            <person name="Antonin V."/>
            <person name="Barry K.W."/>
            <person name="Bougher N.L."/>
            <person name="Buchanan P."/>
            <person name="Buyck B."/>
            <person name="Bense V."/>
            <person name="Catcheside P."/>
            <person name="Chovatia M."/>
            <person name="Cooper J."/>
            <person name="Damon W."/>
            <person name="Desjardin D."/>
            <person name="Finy P."/>
            <person name="Geml J."/>
            <person name="Haridas S."/>
            <person name="Hughes K."/>
            <person name="Justo A."/>
            <person name="Karasinski D."/>
            <person name="Kautmanova I."/>
            <person name="Kiss B."/>
            <person name="Kocsube S."/>
            <person name="Kotiranta H."/>
            <person name="LaButti K.M."/>
            <person name="Lechner B.E."/>
            <person name="Liimatainen K."/>
            <person name="Lipzen A."/>
            <person name="Lukacs Z."/>
            <person name="Mihaltcheva S."/>
            <person name="Morgado L.N."/>
            <person name="Niskanen T."/>
            <person name="Noordeloos M.E."/>
            <person name="Ohm R.A."/>
            <person name="Ortiz-Santana B."/>
            <person name="Ovrebo C."/>
            <person name="Racz N."/>
            <person name="Riley R."/>
            <person name="Savchenko A."/>
            <person name="Shiryaev A."/>
            <person name="Soop K."/>
            <person name="Spirin V."/>
            <person name="Szebenyi C."/>
            <person name="Tomsovsky M."/>
            <person name="Tulloss R.E."/>
            <person name="Uehling J."/>
            <person name="Grigoriev I.V."/>
            <person name="Vagvolgyi C."/>
            <person name="Papp T."/>
            <person name="Martin F.M."/>
            <person name="Miettinen O."/>
            <person name="Hibbett D.S."/>
            <person name="Nagy L.G."/>
        </authorList>
    </citation>
    <scope>NUCLEOTIDE SEQUENCE [LARGE SCALE GENOMIC DNA]</scope>
    <source>
        <strain evidence="8 9">CBS 962.96</strain>
    </source>
</reference>
<dbReference type="InterPro" id="IPR014718">
    <property type="entry name" value="GH-type_carb-bd"/>
</dbReference>
<dbReference type="InterPro" id="IPR004199">
    <property type="entry name" value="B-gal_small/dom_5"/>
</dbReference>
<keyword evidence="9" id="KW-1185">Reference proteome</keyword>
<dbReference type="GO" id="GO:0004565">
    <property type="term" value="F:beta-galactosidase activity"/>
    <property type="evidence" value="ECO:0007669"/>
    <property type="project" value="UniProtKB-EC"/>
</dbReference>
<dbReference type="Gene3D" id="3.20.20.80">
    <property type="entry name" value="Glycosidases"/>
    <property type="match status" value="1"/>
</dbReference>
<evidence type="ECO:0000256" key="2">
    <source>
        <dbReference type="ARBA" id="ARBA00007401"/>
    </source>
</evidence>
<dbReference type="SMART" id="SM01038">
    <property type="entry name" value="Bgal_small_N"/>
    <property type="match status" value="1"/>
</dbReference>
<dbReference type="Gene3D" id="2.60.40.10">
    <property type="entry name" value="Immunoglobulins"/>
    <property type="match status" value="2"/>
</dbReference>
<dbReference type="InterPro" id="IPR036156">
    <property type="entry name" value="Beta-gal/glucu_dom_sf"/>
</dbReference>
<dbReference type="InterPro" id="IPR017853">
    <property type="entry name" value="GH"/>
</dbReference>
<evidence type="ECO:0000259" key="7">
    <source>
        <dbReference type="SMART" id="SM01038"/>
    </source>
</evidence>
<evidence type="ECO:0000256" key="1">
    <source>
        <dbReference type="ARBA" id="ARBA00001412"/>
    </source>
</evidence>
<dbReference type="InterPro" id="IPR006101">
    <property type="entry name" value="Glyco_hydro_2"/>
</dbReference>
<dbReference type="InterPro" id="IPR008979">
    <property type="entry name" value="Galactose-bd-like_sf"/>
</dbReference>
<dbReference type="AlphaFoldDB" id="A0A4S8MR01"/>
<keyword evidence="4" id="KW-0378">Hydrolase</keyword>
<dbReference type="PANTHER" id="PTHR46323">
    <property type="entry name" value="BETA-GALACTOSIDASE"/>
    <property type="match status" value="1"/>
</dbReference>
<proteinExistence type="inferred from homology"/>